<feature type="region of interest" description="Disordered" evidence="1">
    <location>
        <begin position="834"/>
        <end position="878"/>
    </location>
</feature>
<comment type="caution">
    <text evidence="4">The sequence shown here is derived from an EMBL/GenBank/DDBJ whole genome shotgun (WGS) entry which is preliminary data.</text>
</comment>
<dbReference type="AlphaFoldDB" id="A0A8J4TEI1"/>
<keyword evidence="2" id="KW-0812">Transmembrane</keyword>
<dbReference type="SMART" id="SM00239">
    <property type="entry name" value="C2"/>
    <property type="match status" value="1"/>
</dbReference>
<accession>A0A8J4TEI1</accession>
<dbReference type="PANTHER" id="PTHR21119">
    <property type="entry name" value="C2 DOMAIN-CONTAINING PROTEIN"/>
    <property type="match status" value="1"/>
</dbReference>
<dbReference type="InterPro" id="IPR000008">
    <property type="entry name" value="C2_dom"/>
</dbReference>
<evidence type="ECO:0000313" key="4">
    <source>
        <dbReference type="EMBL" id="KAF5405508.1"/>
    </source>
</evidence>
<proteinExistence type="predicted"/>
<feature type="domain" description="C2" evidence="3">
    <location>
        <begin position="502"/>
        <end position="618"/>
    </location>
</feature>
<dbReference type="PANTHER" id="PTHR21119:SF5">
    <property type="entry name" value="C2 DOMAIN-CONTAINING PROTEIN"/>
    <property type="match status" value="1"/>
</dbReference>
<sequence>MESVLAKLAVYNTSDLLTHLKGLFCFFLTFPAKLPLSFLLTMVVCIGCIAATAFLYRTPCKNNDNVNMTVGCVIHENGIDKYICDWLKQYKVSPLDICLMWLRSVNEVLCSREDDLSLLIHSIELEPTVSYKLYHHDSHSLCSINKSIIKFKTSFPLMALKCRIKRRNDDTVVCSVVNVIEFTSEIKACISHVGSRLVEVQLHILPSPDFFISVDDRLTDAQALKVLLSSALSDAKVEWRPGSPMPHECAFDITLAKDYSPINSDNVIKRKTSSGENTKTLLITRNSMDFDALRVSYFPLKCLVATECSGLGTTGNAASYESLNRCSHLPNLPTSNDTTHSGVVVSSMDDSYITHSISNGTLSSNEDSAPAQSVILAHNARIRQSITARQVPRKATHRLVRSASYYGENSSIKHHSRERSDSREDIVGDLAPILGLNTMCPDVMRTEIQPTETIHFETSAVQTERDRTDPNPSQAELLDSSRNRYEDPVLLWEDSQAAPVYGKSRADLSAVPDRGSYSLTCKKLLIKVVKAEGLILKGTSNAYCVVELDEPYQRHTTHCSSAGQLFWDQHLLFDLNTNSKRVALEVFELSKRKRSVSKGRAELLLSSLFGANVDTDEDIQSPGTGACDASEFRRRLPLTGRTDSPLFATNSPSPTVTSAASIGSSVCNIQTFGAYHTPIITAEFHFMERANEDSLAAGLRSHGLAHCPSAMQRACSSRIGLQSFSAQDSPILGYLAMCNSLSHSTSLEFPNTKFIAPKHADVVAEAEAIVESNLVAESTVTTAASGLGHKSAIANPNANGVAGIDSKTDVSSVRTAKLLSPTPVRRAQIDRLIINESPPDSPASVQSTSNSDKPTYSSFSTLPSESNTTAAIFPTPPNSPARSEVVFSQFDLTPDAAVGSVQDTQFKLGCYT</sequence>
<feature type="transmembrane region" description="Helical" evidence="2">
    <location>
        <begin position="36"/>
        <end position="56"/>
    </location>
</feature>
<keyword evidence="5" id="KW-1185">Reference proteome</keyword>
<dbReference type="Pfam" id="PF00168">
    <property type="entry name" value="C2"/>
    <property type="match status" value="1"/>
</dbReference>
<evidence type="ECO:0000259" key="3">
    <source>
        <dbReference type="PROSITE" id="PS50004"/>
    </source>
</evidence>
<name>A0A8J4TEI1_9TREM</name>
<evidence type="ECO:0000256" key="1">
    <source>
        <dbReference type="SAM" id="MobiDB-lite"/>
    </source>
</evidence>
<dbReference type="PROSITE" id="PS50004">
    <property type="entry name" value="C2"/>
    <property type="match status" value="1"/>
</dbReference>
<dbReference type="InterPro" id="IPR039934">
    <property type="entry name" value="C2CD2/C2CD2L"/>
</dbReference>
<dbReference type="InterPro" id="IPR035892">
    <property type="entry name" value="C2_domain_sf"/>
</dbReference>
<keyword evidence="2" id="KW-1133">Transmembrane helix</keyword>
<gene>
    <name evidence="4" type="ORF">PHET_00889</name>
</gene>
<dbReference type="EMBL" id="LUCH01000301">
    <property type="protein sequence ID" value="KAF5405508.1"/>
    <property type="molecule type" value="Genomic_DNA"/>
</dbReference>
<evidence type="ECO:0000256" key="2">
    <source>
        <dbReference type="SAM" id="Phobius"/>
    </source>
</evidence>
<dbReference type="SUPFAM" id="SSF49562">
    <property type="entry name" value="C2 domain (Calcium/lipid-binding domain, CaLB)"/>
    <property type="match status" value="1"/>
</dbReference>
<dbReference type="OrthoDB" id="6275693at2759"/>
<protein>
    <recommendedName>
        <fullName evidence="3">C2 domain-containing protein</fullName>
    </recommendedName>
</protein>
<feature type="compositionally biased region" description="Polar residues" evidence="1">
    <location>
        <begin position="843"/>
        <end position="870"/>
    </location>
</feature>
<evidence type="ECO:0000313" key="5">
    <source>
        <dbReference type="Proteomes" id="UP000748531"/>
    </source>
</evidence>
<organism evidence="4 5">
    <name type="scientific">Paragonimus heterotremus</name>
    <dbReference type="NCBI Taxonomy" id="100268"/>
    <lineage>
        <taxon>Eukaryota</taxon>
        <taxon>Metazoa</taxon>
        <taxon>Spiralia</taxon>
        <taxon>Lophotrochozoa</taxon>
        <taxon>Platyhelminthes</taxon>
        <taxon>Trematoda</taxon>
        <taxon>Digenea</taxon>
        <taxon>Plagiorchiida</taxon>
        <taxon>Troglotremata</taxon>
        <taxon>Troglotrematidae</taxon>
        <taxon>Paragonimus</taxon>
    </lineage>
</organism>
<dbReference type="Gene3D" id="2.60.40.150">
    <property type="entry name" value="C2 domain"/>
    <property type="match status" value="1"/>
</dbReference>
<keyword evidence="2" id="KW-0472">Membrane</keyword>
<reference evidence="4" key="1">
    <citation type="submission" date="2019-05" db="EMBL/GenBank/DDBJ databases">
        <title>Annotation for the trematode Paragonimus heterotremus.</title>
        <authorList>
            <person name="Choi Y.-J."/>
        </authorList>
    </citation>
    <scope>NUCLEOTIDE SEQUENCE</scope>
    <source>
        <strain evidence="4">LC</strain>
    </source>
</reference>
<dbReference type="Proteomes" id="UP000748531">
    <property type="component" value="Unassembled WGS sequence"/>
</dbReference>